<dbReference type="RefSeq" id="XP_018075283.1">
    <property type="nucleotide sequence ID" value="XM_018207395.1"/>
</dbReference>
<evidence type="ECO:0000256" key="2">
    <source>
        <dbReference type="SAM" id="Phobius"/>
    </source>
</evidence>
<feature type="transmembrane region" description="Helical" evidence="2">
    <location>
        <begin position="48"/>
        <end position="67"/>
    </location>
</feature>
<feature type="compositionally biased region" description="Basic residues" evidence="1">
    <location>
        <begin position="34"/>
        <end position="44"/>
    </location>
</feature>
<dbReference type="GeneID" id="28817121"/>
<evidence type="ECO:0000313" key="4">
    <source>
        <dbReference type="Proteomes" id="UP000070700"/>
    </source>
</evidence>
<reference evidence="3 4" key="1">
    <citation type="submission" date="2015-10" db="EMBL/GenBank/DDBJ databases">
        <title>Full genome of DAOMC 229536 Phialocephala scopiformis, a fungal endophyte of spruce producing the potent anti-insectan compound rugulosin.</title>
        <authorList>
            <consortium name="DOE Joint Genome Institute"/>
            <person name="Walker A.K."/>
            <person name="Frasz S.L."/>
            <person name="Seifert K.A."/>
            <person name="Miller J.D."/>
            <person name="Mondo S.J."/>
            <person name="Labutti K."/>
            <person name="Lipzen A."/>
            <person name="Dockter R."/>
            <person name="Kennedy M."/>
            <person name="Grigoriev I.V."/>
            <person name="Spatafora J.W."/>
        </authorList>
    </citation>
    <scope>NUCLEOTIDE SEQUENCE [LARGE SCALE GENOMIC DNA]</scope>
    <source>
        <strain evidence="3 4">CBS 120377</strain>
    </source>
</reference>
<gene>
    <name evidence="3" type="ORF">LY89DRAFT_419426</name>
</gene>
<dbReference type="AlphaFoldDB" id="A0A194XL76"/>
<keyword evidence="4" id="KW-1185">Reference proteome</keyword>
<name>A0A194XL76_MOLSC</name>
<keyword evidence="2" id="KW-0472">Membrane</keyword>
<proteinExistence type="predicted"/>
<organism evidence="3 4">
    <name type="scientific">Mollisia scopiformis</name>
    <name type="common">Conifer needle endophyte fungus</name>
    <name type="synonym">Phialocephala scopiformis</name>
    <dbReference type="NCBI Taxonomy" id="149040"/>
    <lineage>
        <taxon>Eukaryota</taxon>
        <taxon>Fungi</taxon>
        <taxon>Dikarya</taxon>
        <taxon>Ascomycota</taxon>
        <taxon>Pezizomycotina</taxon>
        <taxon>Leotiomycetes</taxon>
        <taxon>Helotiales</taxon>
        <taxon>Mollisiaceae</taxon>
        <taxon>Mollisia</taxon>
    </lineage>
</organism>
<dbReference type="EMBL" id="KQ947408">
    <property type="protein sequence ID" value="KUJ20928.1"/>
    <property type="molecule type" value="Genomic_DNA"/>
</dbReference>
<dbReference type="Proteomes" id="UP000070700">
    <property type="component" value="Unassembled WGS sequence"/>
</dbReference>
<keyword evidence="2" id="KW-0812">Transmembrane</keyword>
<keyword evidence="2" id="KW-1133">Transmembrane helix</keyword>
<accession>A0A194XL76</accession>
<dbReference type="KEGG" id="psco:LY89DRAFT_419426"/>
<feature type="region of interest" description="Disordered" evidence="1">
    <location>
        <begin position="1"/>
        <end position="49"/>
    </location>
</feature>
<evidence type="ECO:0000256" key="1">
    <source>
        <dbReference type="SAM" id="MobiDB-lite"/>
    </source>
</evidence>
<dbReference type="InParanoid" id="A0A194XL76"/>
<protein>
    <submittedName>
        <fullName evidence="3">Uncharacterized protein</fullName>
    </submittedName>
</protein>
<sequence>MHIPNGKRGCQNSKVGATPPQHRPSSPRKEKPRGFKKRKRKRSKSTSLVTRLSSAGLLLLCRISTFADDRETSFEPHMFPG</sequence>
<evidence type="ECO:0000313" key="3">
    <source>
        <dbReference type="EMBL" id="KUJ20928.1"/>
    </source>
</evidence>